<evidence type="ECO:0000313" key="3">
    <source>
        <dbReference type="Proteomes" id="UP000324897"/>
    </source>
</evidence>
<comment type="caution">
    <text evidence="2">The sequence shown here is derived from an EMBL/GenBank/DDBJ whole genome shotgun (WGS) entry which is preliminary data.</text>
</comment>
<feature type="compositionally biased region" description="Basic and acidic residues" evidence="1">
    <location>
        <begin position="51"/>
        <end position="63"/>
    </location>
</feature>
<feature type="region of interest" description="Disordered" evidence="1">
    <location>
        <begin position="42"/>
        <end position="178"/>
    </location>
</feature>
<dbReference type="InterPro" id="IPR028322">
    <property type="entry name" value="PNRC-like_rgn"/>
</dbReference>
<dbReference type="Gramene" id="TVU26869">
    <property type="protein sequence ID" value="TVU26869"/>
    <property type="gene ID" value="EJB05_29440"/>
</dbReference>
<feature type="compositionally biased region" description="Basic and acidic residues" evidence="1">
    <location>
        <begin position="77"/>
        <end position="86"/>
    </location>
</feature>
<feature type="non-terminal residue" evidence="2">
    <location>
        <position position="1"/>
    </location>
</feature>
<dbReference type="OrthoDB" id="675880at2759"/>
<dbReference type="Pfam" id="PF15365">
    <property type="entry name" value="PNRC"/>
    <property type="match status" value="1"/>
</dbReference>
<dbReference type="GO" id="GO:0016071">
    <property type="term" value="P:mRNA metabolic process"/>
    <property type="evidence" value="ECO:0007669"/>
    <property type="project" value="UniProtKB-ARBA"/>
</dbReference>
<name>A0A5J9USN3_9POAL</name>
<keyword evidence="3" id="KW-1185">Reference proteome</keyword>
<dbReference type="Proteomes" id="UP000324897">
    <property type="component" value="Chromosome 2"/>
</dbReference>
<feature type="compositionally biased region" description="Low complexity" evidence="1">
    <location>
        <begin position="89"/>
        <end position="114"/>
    </location>
</feature>
<evidence type="ECO:0000256" key="1">
    <source>
        <dbReference type="SAM" id="MobiDB-lite"/>
    </source>
</evidence>
<evidence type="ECO:0000313" key="2">
    <source>
        <dbReference type="EMBL" id="TVU26869.1"/>
    </source>
</evidence>
<protein>
    <submittedName>
        <fullName evidence="2">Uncharacterized protein</fullName>
    </submittedName>
</protein>
<dbReference type="EMBL" id="RWGY01000013">
    <property type="protein sequence ID" value="TVU26869.1"/>
    <property type="molecule type" value="Genomic_DNA"/>
</dbReference>
<proteinExistence type="predicted"/>
<dbReference type="AlphaFoldDB" id="A0A5J9USN3"/>
<sequence length="199" mass="21163">MAIPVARVHLAMAHAALPGLLPTPPELKKMAPLLSSDVVVLPKQSPQLKPGRADADERWDARKNAAKPAPPTPGRADAVERWDAHKAKSALSTSSSSSSSSSATSHSARPASSSNQKWKTNKQRAVSRAASAERWDARKQPPPVHAKEVDDDDDKSSTGSNEVELDAPPQQKALYAGPGFIVSPEPGMLPMPSFMVRVA</sequence>
<accession>A0A5J9USN3</accession>
<reference evidence="2 3" key="1">
    <citation type="journal article" date="2019" name="Sci. Rep.">
        <title>A high-quality genome of Eragrostis curvula grass provides insights into Poaceae evolution and supports new strategies to enhance forage quality.</title>
        <authorList>
            <person name="Carballo J."/>
            <person name="Santos B.A.C.M."/>
            <person name="Zappacosta D."/>
            <person name="Garbus I."/>
            <person name="Selva J.P."/>
            <person name="Gallo C.A."/>
            <person name="Diaz A."/>
            <person name="Albertini E."/>
            <person name="Caccamo M."/>
            <person name="Echenique V."/>
        </authorList>
    </citation>
    <scope>NUCLEOTIDE SEQUENCE [LARGE SCALE GENOMIC DNA]</scope>
    <source>
        <strain evidence="3">cv. Victoria</strain>
        <tissue evidence="2">Leaf</tissue>
    </source>
</reference>
<organism evidence="2 3">
    <name type="scientific">Eragrostis curvula</name>
    <name type="common">weeping love grass</name>
    <dbReference type="NCBI Taxonomy" id="38414"/>
    <lineage>
        <taxon>Eukaryota</taxon>
        <taxon>Viridiplantae</taxon>
        <taxon>Streptophyta</taxon>
        <taxon>Embryophyta</taxon>
        <taxon>Tracheophyta</taxon>
        <taxon>Spermatophyta</taxon>
        <taxon>Magnoliopsida</taxon>
        <taxon>Liliopsida</taxon>
        <taxon>Poales</taxon>
        <taxon>Poaceae</taxon>
        <taxon>PACMAD clade</taxon>
        <taxon>Chloridoideae</taxon>
        <taxon>Eragrostideae</taxon>
        <taxon>Eragrostidinae</taxon>
        <taxon>Eragrostis</taxon>
    </lineage>
</organism>
<dbReference type="PANTHER" id="PTHR35361:SF1">
    <property type="entry name" value="OS08G0443700 PROTEIN"/>
    <property type="match status" value="1"/>
</dbReference>
<dbReference type="PANTHER" id="PTHR35361">
    <property type="entry name" value="OS08G0443700 PROTEIN"/>
    <property type="match status" value="1"/>
</dbReference>
<gene>
    <name evidence="2" type="ORF">EJB05_29440</name>
</gene>